<evidence type="ECO:0000313" key="1">
    <source>
        <dbReference type="EMBL" id="CAD8197766.1"/>
    </source>
</evidence>
<dbReference type="EMBL" id="CAJJDO010000116">
    <property type="protein sequence ID" value="CAD8197766.1"/>
    <property type="molecule type" value="Genomic_DNA"/>
</dbReference>
<dbReference type="OrthoDB" id="2428896at2759"/>
<reference evidence="1" key="1">
    <citation type="submission" date="2021-01" db="EMBL/GenBank/DDBJ databases">
        <authorList>
            <consortium name="Genoscope - CEA"/>
            <person name="William W."/>
        </authorList>
    </citation>
    <scope>NUCLEOTIDE SEQUENCE</scope>
</reference>
<gene>
    <name evidence="1" type="ORF">PPENT_87.1.T1160102</name>
</gene>
<evidence type="ECO:0000313" key="2">
    <source>
        <dbReference type="Proteomes" id="UP000689195"/>
    </source>
</evidence>
<sequence length="131" mass="15260">MKNKQFKEILSLQVVKVELTQKVTKINAQEPIHYGVIVTTQNQEQYVLHNGHKFGKDQDFVLTSFCNTSNSLEIFKTYELDKPIKLEVFFLAGCCGQNMRYHPKYNNSKHAQDRILQKVKELTNQSQLIVQ</sequence>
<dbReference type="Proteomes" id="UP000689195">
    <property type="component" value="Unassembled WGS sequence"/>
</dbReference>
<dbReference type="AlphaFoldDB" id="A0A8S1X9M6"/>
<name>A0A8S1X9M6_9CILI</name>
<comment type="caution">
    <text evidence="1">The sequence shown here is derived from an EMBL/GenBank/DDBJ whole genome shotgun (WGS) entry which is preliminary data.</text>
</comment>
<organism evidence="1 2">
    <name type="scientific">Paramecium pentaurelia</name>
    <dbReference type="NCBI Taxonomy" id="43138"/>
    <lineage>
        <taxon>Eukaryota</taxon>
        <taxon>Sar</taxon>
        <taxon>Alveolata</taxon>
        <taxon>Ciliophora</taxon>
        <taxon>Intramacronucleata</taxon>
        <taxon>Oligohymenophorea</taxon>
        <taxon>Peniculida</taxon>
        <taxon>Parameciidae</taxon>
        <taxon>Paramecium</taxon>
    </lineage>
</organism>
<keyword evidence="2" id="KW-1185">Reference proteome</keyword>
<protein>
    <submittedName>
        <fullName evidence="1">Uncharacterized protein</fullName>
    </submittedName>
</protein>
<accession>A0A8S1X9M6</accession>
<proteinExistence type="predicted"/>